<accession>A0A3B1E0N1</accession>
<protein>
    <recommendedName>
        <fullName evidence="3">DUF3106 domain-containing protein</fullName>
    </recommendedName>
</protein>
<evidence type="ECO:0008006" key="3">
    <source>
        <dbReference type="Google" id="ProtNLM"/>
    </source>
</evidence>
<name>A0A3B1E0N1_9ZZZZ</name>
<evidence type="ECO:0000256" key="1">
    <source>
        <dbReference type="SAM" id="MobiDB-lite"/>
    </source>
</evidence>
<proteinExistence type="predicted"/>
<dbReference type="EMBL" id="UOGL01000582">
    <property type="protein sequence ID" value="VAX41730.1"/>
    <property type="molecule type" value="Genomic_DNA"/>
</dbReference>
<feature type="region of interest" description="Disordered" evidence="1">
    <location>
        <begin position="335"/>
        <end position="380"/>
    </location>
</feature>
<gene>
    <name evidence="2" type="ORF">MNBD_PLANCTO02-2502</name>
</gene>
<dbReference type="AlphaFoldDB" id="A0A3B1E0N1"/>
<organism evidence="2">
    <name type="scientific">hydrothermal vent metagenome</name>
    <dbReference type="NCBI Taxonomy" id="652676"/>
    <lineage>
        <taxon>unclassified sequences</taxon>
        <taxon>metagenomes</taxon>
        <taxon>ecological metagenomes</taxon>
    </lineage>
</organism>
<reference evidence="2" key="1">
    <citation type="submission" date="2018-06" db="EMBL/GenBank/DDBJ databases">
        <authorList>
            <person name="Zhirakovskaya E."/>
        </authorList>
    </citation>
    <scope>NUCLEOTIDE SEQUENCE</scope>
</reference>
<evidence type="ECO:0000313" key="2">
    <source>
        <dbReference type="EMBL" id="VAX41730.1"/>
    </source>
</evidence>
<feature type="compositionally biased region" description="Basic residues" evidence="1">
    <location>
        <begin position="341"/>
        <end position="352"/>
    </location>
</feature>
<feature type="compositionally biased region" description="Basic and acidic residues" evidence="1">
    <location>
        <begin position="369"/>
        <end position="380"/>
    </location>
</feature>
<sequence length="380" mass="44929">MKVPYKTNSFPSFLTSSFLKRCFRGVCLALPLLLGAGDFSQPDLNAHRKKIEAMSATEREQLKNKYKTFQQLPIETQQELRNIYQHIEKNRRSGGRLARVVDNYREWLGTLSPWQREEIRKHKNPTARIRIIQELKANKKKNLNQYSPDAYNLLRLNKHARQQMQSMTLTLSDDDLEAVMQVIQKKADFSPSMVNEWKALPPARRYVNILIALLQKKGERKARFRWLGSQAITDLTEVIRDKDVKNEIQRIHNKETKRAIVDLLILKSILQQWQKTVRPSRPTEEQLANFYKSLSPDRREKLMEHSPENVKRRLSFEYRMKNDPAMREIMKLRKLMSGGKPFRKGPRGKRPHFRPDERGRGRRNRLKRLKDTKPRNDAKP</sequence>